<evidence type="ECO:0000313" key="1">
    <source>
        <dbReference type="EMBL" id="JAD33691.1"/>
    </source>
</evidence>
<reference evidence="1" key="1">
    <citation type="submission" date="2014-09" db="EMBL/GenBank/DDBJ databases">
        <authorList>
            <person name="Magalhaes I.L.F."/>
            <person name="Oliveira U."/>
            <person name="Santos F.R."/>
            <person name="Vidigal T.H.D.A."/>
            <person name="Brescovit A.D."/>
            <person name="Santos A.J."/>
        </authorList>
    </citation>
    <scope>NUCLEOTIDE SEQUENCE</scope>
    <source>
        <tissue evidence="1">Shoot tissue taken approximately 20 cm above the soil surface</tissue>
    </source>
</reference>
<sequence>MQRTLKLTLYIVKPNLQRLLTTYIRIKEL</sequence>
<dbReference type="AlphaFoldDB" id="A0A0A8Z4G0"/>
<organism evidence="1">
    <name type="scientific">Arundo donax</name>
    <name type="common">Giant reed</name>
    <name type="synonym">Donax arundinaceus</name>
    <dbReference type="NCBI Taxonomy" id="35708"/>
    <lineage>
        <taxon>Eukaryota</taxon>
        <taxon>Viridiplantae</taxon>
        <taxon>Streptophyta</taxon>
        <taxon>Embryophyta</taxon>
        <taxon>Tracheophyta</taxon>
        <taxon>Spermatophyta</taxon>
        <taxon>Magnoliopsida</taxon>
        <taxon>Liliopsida</taxon>
        <taxon>Poales</taxon>
        <taxon>Poaceae</taxon>
        <taxon>PACMAD clade</taxon>
        <taxon>Arundinoideae</taxon>
        <taxon>Arundineae</taxon>
        <taxon>Arundo</taxon>
    </lineage>
</organism>
<proteinExistence type="predicted"/>
<accession>A0A0A8Z4G0</accession>
<name>A0A0A8Z4G0_ARUDO</name>
<reference evidence="1" key="2">
    <citation type="journal article" date="2015" name="Data Brief">
        <title>Shoot transcriptome of the giant reed, Arundo donax.</title>
        <authorList>
            <person name="Barrero R.A."/>
            <person name="Guerrero F.D."/>
            <person name="Moolhuijzen P."/>
            <person name="Goolsby J.A."/>
            <person name="Tidwell J."/>
            <person name="Bellgard S.E."/>
            <person name="Bellgard M.I."/>
        </authorList>
    </citation>
    <scope>NUCLEOTIDE SEQUENCE</scope>
    <source>
        <tissue evidence="1">Shoot tissue taken approximately 20 cm above the soil surface</tissue>
    </source>
</reference>
<dbReference type="EMBL" id="GBRH01264204">
    <property type="protein sequence ID" value="JAD33691.1"/>
    <property type="molecule type" value="Transcribed_RNA"/>
</dbReference>
<protein>
    <submittedName>
        <fullName evidence="1">Uncharacterized protein</fullName>
    </submittedName>
</protein>